<comment type="caution">
    <text evidence="2">The sequence shown here is derived from an EMBL/GenBank/DDBJ whole genome shotgun (WGS) entry which is preliminary data.</text>
</comment>
<accession>A0AAW2WS19</accession>
<dbReference type="PROSITE" id="PS50994">
    <property type="entry name" value="INTEGRASE"/>
    <property type="match status" value="1"/>
</dbReference>
<feature type="domain" description="Integrase catalytic" evidence="1">
    <location>
        <begin position="143"/>
        <end position="223"/>
    </location>
</feature>
<dbReference type="GO" id="GO:0015074">
    <property type="term" value="P:DNA integration"/>
    <property type="evidence" value="ECO:0007669"/>
    <property type="project" value="InterPro"/>
</dbReference>
<gene>
    <name evidence="2" type="ORF">Slati_2174400</name>
</gene>
<sequence length="223" mass="25365">MTRSKLTNRQAHWEELLSEFHFVLEYRVNSSNHIADTLSRRADLTSLVSIAALTSSTIATSIRDQAHELLPKDPATQGLVHLIEQGKAWQVWLEDGLLMNMENHLYVRKGGDLRKSLISKCHDTLWDKADYQKKAGLLQPLPILKRPWESVSIDYLSGLSKVGDVGSIIILVYRLSKYTTFIAAPKYITTEGTIYLFCKHIVKYWSLPKDIVSDGESRFTGIF</sequence>
<dbReference type="GO" id="GO:0003676">
    <property type="term" value="F:nucleic acid binding"/>
    <property type="evidence" value="ECO:0007669"/>
    <property type="project" value="InterPro"/>
</dbReference>
<dbReference type="PANTHER" id="PTHR35046">
    <property type="entry name" value="ZINC KNUCKLE (CCHC-TYPE) FAMILY PROTEIN"/>
    <property type="match status" value="1"/>
</dbReference>
<reference evidence="2" key="2">
    <citation type="journal article" date="2024" name="Plant">
        <title>Genomic evolution and insights into agronomic trait innovations of Sesamum species.</title>
        <authorList>
            <person name="Miao H."/>
            <person name="Wang L."/>
            <person name="Qu L."/>
            <person name="Liu H."/>
            <person name="Sun Y."/>
            <person name="Le M."/>
            <person name="Wang Q."/>
            <person name="Wei S."/>
            <person name="Zheng Y."/>
            <person name="Lin W."/>
            <person name="Duan Y."/>
            <person name="Cao H."/>
            <person name="Xiong S."/>
            <person name="Wang X."/>
            <person name="Wei L."/>
            <person name="Li C."/>
            <person name="Ma Q."/>
            <person name="Ju M."/>
            <person name="Zhao R."/>
            <person name="Li G."/>
            <person name="Mu C."/>
            <person name="Tian Q."/>
            <person name="Mei H."/>
            <person name="Zhang T."/>
            <person name="Gao T."/>
            <person name="Zhang H."/>
        </authorList>
    </citation>
    <scope>NUCLEOTIDE SEQUENCE</scope>
    <source>
        <strain evidence="2">KEN1</strain>
    </source>
</reference>
<dbReference type="InterPro" id="IPR012337">
    <property type="entry name" value="RNaseH-like_sf"/>
</dbReference>
<organism evidence="2">
    <name type="scientific">Sesamum latifolium</name>
    <dbReference type="NCBI Taxonomy" id="2727402"/>
    <lineage>
        <taxon>Eukaryota</taxon>
        <taxon>Viridiplantae</taxon>
        <taxon>Streptophyta</taxon>
        <taxon>Embryophyta</taxon>
        <taxon>Tracheophyta</taxon>
        <taxon>Spermatophyta</taxon>
        <taxon>Magnoliopsida</taxon>
        <taxon>eudicotyledons</taxon>
        <taxon>Gunneridae</taxon>
        <taxon>Pentapetalae</taxon>
        <taxon>asterids</taxon>
        <taxon>lamiids</taxon>
        <taxon>Lamiales</taxon>
        <taxon>Pedaliaceae</taxon>
        <taxon>Sesamum</taxon>
    </lineage>
</organism>
<reference evidence="2" key="1">
    <citation type="submission" date="2020-06" db="EMBL/GenBank/DDBJ databases">
        <authorList>
            <person name="Li T."/>
            <person name="Hu X."/>
            <person name="Zhang T."/>
            <person name="Song X."/>
            <person name="Zhang H."/>
            <person name="Dai N."/>
            <person name="Sheng W."/>
            <person name="Hou X."/>
            <person name="Wei L."/>
        </authorList>
    </citation>
    <scope>NUCLEOTIDE SEQUENCE</scope>
    <source>
        <strain evidence="2">KEN1</strain>
        <tissue evidence="2">Leaf</tissue>
    </source>
</reference>
<dbReference type="Gene3D" id="3.30.420.10">
    <property type="entry name" value="Ribonuclease H-like superfamily/Ribonuclease H"/>
    <property type="match status" value="1"/>
</dbReference>
<proteinExistence type="predicted"/>
<dbReference type="InterPro" id="IPR001584">
    <property type="entry name" value="Integrase_cat-core"/>
</dbReference>
<name>A0AAW2WS19_9LAMI</name>
<protein>
    <submittedName>
        <fullName evidence="2">Transposon Tf2-11 polyprotein</fullName>
    </submittedName>
</protein>
<dbReference type="EMBL" id="JACGWN010000007">
    <property type="protein sequence ID" value="KAL0444517.1"/>
    <property type="molecule type" value="Genomic_DNA"/>
</dbReference>
<dbReference type="PANTHER" id="PTHR35046:SF26">
    <property type="entry name" value="RNA-DIRECTED DNA POLYMERASE"/>
    <property type="match status" value="1"/>
</dbReference>
<dbReference type="AlphaFoldDB" id="A0AAW2WS19"/>
<evidence type="ECO:0000259" key="1">
    <source>
        <dbReference type="PROSITE" id="PS50994"/>
    </source>
</evidence>
<evidence type="ECO:0000313" key="2">
    <source>
        <dbReference type="EMBL" id="KAL0444517.1"/>
    </source>
</evidence>
<dbReference type="SUPFAM" id="SSF53098">
    <property type="entry name" value="Ribonuclease H-like"/>
    <property type="match status" value="1"/>
</dbReference>
<dbReference type="InterPro" id="IPR036397">
    <property type="entry name" value="RNaseH_sf"/>
</dbReference>